<evidence type="ECO:0000256" key="4">
    <source>
        <dbReference type="ARBA" id="ARBA00022676"/>
    </source>
</evidence>
<sequence>MEIQIRSESTQTPSDYKRPSPRVTKTRWFFRVCSSILVWTCLFQLCVHSRIFTGLTNQISLPVEPVRLQLLLPPRRNYTSNGILRVSCNGGLNQMRAAICDMVTIARLLNLTLVVPELDKKSFWADPSEFEDVFDINHFIDSLRDEVRIIRSLPKRYHGHKLFQMPPVSWSNDKYYLHKLLPRFRKHKVIHFNRSDTRLANNGLSLHLQRLRCRVNFQGLRFTPRIEALGAKLVRILQQRGTFVALHLRYEMDMLAFSGCTHGCTQEEAQELKKIRYAYPWWKEKEIVSEERRVQGRCPLTPEETVSVLKALGFHKDTQMYIAAGDIYGGEKRLALLKESFPRIVKKEMLLDPKELQRFQNHSSQMAALDFIVSVASDTFIPTYYGNMAKVVEGHRRYLGFKKTILLNRKRIVELLDLHENKTLSWDQFAVSVKEAHEGRRMGEATHRKVISDKPKEEDYFYANPHECISVVSPSTITE</sequence>
<evidence type="ECO:0000313" key="15">
    <source>
        <dbReference type="Proteomes" id="UP000504610"/>
    </source>
</evidence>
<keyword evidence="4" id="KW-0328">Glycosyltransferase</keyword>
<keyword evidence="6" id="KW-0812">Transmembrane</keyword>
<evidence type="ECO:0000256" key="12">
    <source>
        <dbReference type="ARBA" id="ARBA00023277"/>
    </source>
</evidence>
<comment type="pathway">
    <text evidence="2">Glycan metabolism.</text>
</comment>
<protein>
    <recommendedName>
        <fullName evidence="13">O-fucosyltransferase family protein</fullName>
    </recommendedName>
</protein>
<gene>
    <name evidence="16" type="primary">LOC108825846</name>
</gene>
<evidence type="ECO:0000256" key="13">
    <source>
        <dbReference type="ARBA" id="ARBA00030350"/>
    </source>
</evidence>
<dbReference type="KEGG" id="rsz:108825846"/>
<dbReference type="AlphaFoldDB" id="A0A6J0L5E3"/>
<accession>A0A6J0L5E3</accession>
<dbReference type="RefSeq" id="XP_018454704.1">
    <property type="nucleotide sequence ID" value="XM_018599202.2"/>
</dbReference>
<comment type="similarity">
    <text evidence="3">Belongs to the glycosyltransferase GT106 family.</text>
</comment>
<evidence type="ECO:0000256" key="10">
    <source>
        <dbReference type="ARBA" id="ARBA00023180"/>
    </source>
</evidence>
<evidence type="ECO:0000313" key="16">
    <source>
        <dbReference type="RefSeq" id="XP_018454704.1"/>
    </source>
</evidence>
<dbReference type="GO" id="GO:0016757">
    <property type="term" value="F:glycosyltransferase activity"/>
    <property type="evidence" value="ECO:0007669"/>
    <property type="project" value="UniProtKB-KW"/>
</dbReference>
<dbReference type="PANTHER" id="PTHR31741">
    <property type="entry name" value="OS02G0726500 PROTEIN-RELATED"/>
    <property type="match status" value="1"/>
</dbReference>
<dbReference type="Proteomes" id="UP000504610">
    <property type="component" value="Chromosome 9"/>
</dbReference>
<keyword evidence="10" id="KW-0325">Glycoprotein</keyword>
<dbReference type="Pfam" id="PF10250">
    <property type="entry name" value="O-FucT"/>
    <property type="match status" value="1"/>
</dbReference>
<dbReference type="PANTHER" id="PTHR31741:SF68">
    <property type="entry name" value="RHAMNOGALACTURONAN I RHAMNOSYLTRANSFERASE 4"/>
    <property type="match status" value="1"/>
</dbReference>
<keyword evidence="8" id="KW-1133">Transmembrane helix</keyword>
<keyword evidence="11" id="KW-0294">Fucose metabolism</keyword>
<dbReference type="InterPro" id="IPR019378">
    <property type="entry name" value="GDP-Fuc_O-FucTrfase"/>
</dbReference>
<evidence type="ECO:0000256" key="5">
    <source>
        <dbReference type="ARBA" id="ARBA00022679"/>
    </source>
</evidence>
<evidence type="ECO:0000256" key="2">
    <source>
        <dbReference type="ARBA" id="ARBA00004881"/>
    </source>
</evidence>
<keyword evidence="7" id="KW-0735">Signal-anchor</keyword>
<evidence type="ECO:0000256" key="9">
    <source>
        <dbReference type="ARBA" id="ARBA00023136"/>
    </source>
</evidence>
<dbReference type="GeneID" id="108825846"/>
<evidence type="ECO:0000256" key="6">
    <source>
        <dbReference type="ARBA" id="ARBA00022692"/>
    </source>
</evidence>
<proteinExistence type="inferred from homology"/>
<comment type="subcellular location">
    <subcellularLocation>
        <location evidence="1">Membrane</location>
        <topology evidence="1">Single-pass type II membrane protein</topology>
    </subcellularLocation>
</comment>
<dbReference type="OrthoDB" id="1874781at2759"/>
<name>A0A6J0L5E3_RAPSA</name>
<keyword evidence="5" id="KW-0808">Transferase</keyword>
<feature type="compositionally biased region" description="Polar residues" evidence="14">
    <location>
        <begin position="1"/>
        <end position="14"/>
    </location>
</feature>
<reference evidence="15" key="1">
    <citation type="journal article" date="2019" name="Database">
        <title>The radish genome database (RadishGD): an integrated information resource for radish genomics.</title>
        <authorList>
            <person name="Yu H.J."/>
            <person name="Baek S."/>
            <person name="Lee Y.J."/>
            <person name="Cho A."/>
            <person name="Mun J.H."/>
        </authorList>
    </citation>
    <scope>NUCLEOTIDE SEQUENCE [LARGE SCALE GENOMIC DNA]</scope>
    <source>
        <strain evidence="15">cv. WK10039</strain>
    </source>
</reference>
<reference evidence="16" key="2">
    <citation type="submission" date="2025-08" db="UniProtKB">
        <authorList>
            <consortium name="RefSeq"/>
        </authorList>
    </citation>
    <scope>IDENTIFICATION</scope>
    <source>
        <tissue evidence="16">Leaf</tissue>
    </source>
</reference>
<dbReference type="GO" id="GO:0006004">
    <property type="term" value="P:fucose metabolic process"/>
    <property type="evidence" value="ECO:0007669"/>
    <property type="project" value="UniProtKB-KW"/>
</dbReference>
<evidence type="ECO:0000256" key="3">
    <source>
        <dbReference type="ARBA" id="ARBA00007737"/>
    </source>
</evidence>
<dbReference type="InterPro" id="IPR024709">
    <property type="entry name" value="FucosylTrfase_pln"/>
</dbReference>
<dbReference type="CDD" id="cd11299">
    <property type="entry name" value="O-FucT_plant"/>
    <property type="match status" value="1"/>
</dbReference>
<organism evidence="15 16">
    <name type="scientific">Raphanus sativus</name>
    <name type="common">Radish</name>
    <name type="synonym">Raphanus raphanistrum var. sativus</name>
    <dbReference type="NCBI Taxonomy" id="3726"/>
    <lineage>
        <taxon>Eukaryota</taxon>
        <taxon>Viridiplantae</taxon>
        <taxon>Streptophyta</taxon>
        <taxon>Embryophyta</taxon>
        <taxon>Tracheophyta</taxon>
        <taxon>Spermatophyta</taxon>
        <taxon>Magnoliopsida</taxon>
        <taxon>eudicotyledons</taxon>
        <taxon>Gunneridae</taxon>
        <taxon>Pentapetalae</taxon>
        <taxon>rosids</taxon>
        <taxon>malvids</taxon>
        <taxon>Brassicales</taxon>
        <taxon>Brassicaceae</taxon>
        <taxon>Brassiceae</taxon>
        <taxon>Raphanus</taxon>
    </lineage>
</organism>
<keyword evidence="9" id="KW-0472">Membrane</keyword>
<evidence type="ECO:0000256" key="7">
    <source>
        <dbReference type="ARBA" id="ARBA00022968"/>
    </source>
</evidence>
<evidence type="ECO:0000256" key="8">
    <source>
        <dbReference type="ARBA" id="ARBA00022989"/>
    </source>
</evidence>
<keyword evidence="15" id="KW-1185">Reference proteome</keyword>
<evidence type="ECO:0000256" key="11">
    <source>
        <dbReference type="ARBA" id="ARBA00023253"/>
    </source>
</evidence>
<evidence type="ECO:0000256" key="1">
    <source>
        <dbReference type="ARBA" id="ARBA00004606"/>
    </source>
</evidence>
<keyword evidence="12" id="KW-0119">Carbohydrate metabolism</keyword>
<dbReference type="GO" id="GO:0009507">
    <property type="term" value="C:chloroplast"/>
    <property type="evidence" value="ECO:0007669"/>
    <property type="project" value="TreeGrafter"/>
</dbReference>
<feature type="region of interest" description="Disordered" evidence="14">
    <location>
        <begin position="1"/>
        <end position="21"/>
    </location>
</feature>
<dbReference type="PIRSF" id="PIRSF009360">
    <property type="entry name" value="UCP009360"/>
    <property type="match status" value="1"/>
</dbReference>
<dbReference type="GO" id="GO:0016020">
    <property type="term" value="C:membrane"/>
    <property type="evidence" value="ECO:0007669"/>
    <property type="project" value="UniProtKB-SubCell"/>
</dbReference>
<evidence type="ECO:0000256" key="14">
    <source>
        <dbReference type="SAM" id="MobiDB-lite"/>
    </source>
</evidence>